<comment type="similarity">
    <text evidence="5">Belongs to the Rap family.</text>
</comment>
<evidence type="ECO:0000256" key="6">
    <source>
        <dbReference type="PROSITE-ProRule" id="PRU00339"/>
    </source>
</evidence>
<accession>A0A0P0G691</accession>
<keyword evidence="3" id="KW-0677">Repeat</keyword>
<reference evidence="9 10" key="1">
    <citation type="journal article" date="2015" name="Science">
        <title>Genetic determinants of in vivo fitness and diet responsiveness in multiple human gut Bacteroides.</title>
        <authorList>
            <person name="Wu M."/>
            <person name="McNulty N.P."/>
            <person name="Rodionov D.A."/>
            <person name="Khoroshkin M.S."/>
            <person name="Griffin N.W."/>
            <person name="Cheng J."/>
            <person name="Latreille P."/>
            <person name="Kerstetter R.A."/>
            <person name="Terrapon N."/>
            <person name="Henrissat B."/>
            <person name="Osterman A.L."/>
            <person name="Gordon J.I."/>
        </authorList>
    </citation>
    <scope>NUCLEOTIDE SEQUENCE [LARGE SCALE GENOMIC DNA]</scope>
    <source>
        <strain evidence="9 10">WH2</strain>
    </source>
</reference>
<feature type="repeat" description="TPR" evidence="6">
    <location>
        <begin position="106"/>
        <end position="139"/>
    </location>
</feature>
<dbReference type="PROSITE" id="PS50293">
    <property type="entry name" value="TPR_REGION"/>
    <property type="match status" value="1"/>
</dbReference>
<dbReference type="Pfam" id="PF13424">
    <property type="entry name" value="TPR_12"/>
    <property type="match status" value="1"/>
</dbReference>
<evidence type="ECO:0000313" key="10">
    <source>
        <dbReference type="Proteomes" id="UP000061809"/>
    </source>
</evidence>
<evidence type="ECO:0000256" key="7">
    <source>
        <dbReference type="SAM" id="Coils"/>
    </source>
</evidence>
<dbReference type="KEGG" id="bcel:BcellWH2_02301"/>
<feature type="transmembrane region" description="Helical" evidence="8">
    <location>
        <begin position="370"/>
        <end position="390"/>
    </location>
</feature>
<dbReference type="PANTHER" id="PTHR46630">
    <property type="entry name" value="TETRATRICOPEPTIDE REPEAT PROTEIN 29"/>
    <property type="match status" value="1"/>
</dbReference>
<comment type="subcellular location">
    <subcellularLocation>
        <location evidence="1">Cytoplasm</location>
    </subcellularLocation>
</comment>
<evidence type="ECO:0000256" key="5">
    <source>
        <dbReference type="ARBA" id="ARBA00038253"/>
    </source>
</evidence>
<gene>
    <name evidence="9" type="ORF">BcellWH2_02301</name>
</gene>
<keyword evidence="8" id="KW-1133">Transmembrane helix</keyword>
<evidence type="ECO:0000256" key="3">
    <source>
        <dbReference type="ARBA" id="ARBA00022737"/>
    </source>
</evidence>
<organism evidence="9 10">
    <name type="scientific">Bacteroides cellulosilyticus</name>
    <dbReference type="NCBI Taxonomy" id="246787"/>
    <lineage>
        <taxon>Bacteria</taxon>
        <taxon>Pseudomonadati</taxon>
        <taxon>Bacteroidota</taxon>
        <taxon>Bacteroidia</taxon>
        <taxon>Bacteroidales</taxon>
        <taxon>Bacteroidaceae</taxon>
        <taxon>Bacteroides</taxon>
    </lineage>
</organism>
<dbReference type="PROSITE" id="PS50005">
    <property type="entry name" value="TPR"/>
    <property type="match status" value="2"/>
</dbReference>
<evidence type="ECO:0000256" key="4">
    <source>
        <dbReference type="ARBA" id="ARBA00022803"/>
    </source>
</evidence>
<dbReference type="GO" id="GO:0005737">
    <property type="term" value="C:cytoplasm"/>
    <property type="evidence" value="ECO:0007669"/>
    <property type="project" value="UniProtKB-SubCell"/>
</dbReference>
<evidence type="ECO:0000313" key="9">
    <source>
        <dbReference type="EMBL" id="ALJ59541.1"/>
    </source>
</evidence>
<dbReference type="PATRIC" id="fig|246787.4.peg.2362"/>
<keyword evidence="7" id="KW-0175">Coiled coil</keyword>
<name>A0A0P0G691_9BACE</name>
<keyword evidence="2" id="KW-0963">Cytoplasm</keyword>
<evidence type="ECO:0000256" key="8">
    <source>
        <dbReference type="SAM" id="Phobius"/>
    </source>
</evidence>
<evidence type="ECO:0000256" key="1">
    <source>
        <dbReference type="ARBA" id="ARBA00004496"/>
    </source>
</evidence>
<dbReference type="InterPro" id="IPR051476">
    <property type="entry name" value="Bac_ResReg_Asp_Phosphatase"/>
</dbReference>
<feature type="coiled-coil region" evidence="7">
    <location>
        <begin position="391"/>
        <end position="476"/>
    </location>
</feature>
<dbReference type="InterPro" id="IPR019734">
    <property type="entry name" value="TPR_rpt"/>
</dbReference>
<dbReference type="RefSeq" id="WP_026366564.1">
    <property type="nucleotide sequence ID" value="NZ_CP012801.1"/>
</dbReference>
<dbReference type="SMART" id="SM00028">
    <property type="entry name" value="TPR"/>
    <property type="match status" value="5"/>
</dbReference>
<feature type="repeat" description="TPR" evidence="6">
    <location>
        <begin position="146"/>
        <end position="179"/>
    </location>
</feature>
<dbReference type="Gene3D" id="1.25.40.10">
    <property type="entry name" value="Tetratricopeptide repeat domain"/>
    <property type="match status" value="2"/>
</dbReference>
<keyword evidence="4 6" id="KW-0802">TPR repeat</keyword>
<dbReference type="Proteomes" id="UP000061809">
    <property type="component" value="Chromosome"/>
</dbReference>
<dbReference type="AlphaFoldDB" id="A0A0P0G691"/>
<proteinExistence type="inferred from homology"/>
<evidence type="ECO:0000256" key="2">
    <source>
        <dbReference type="ARBA" id="ARBA00022490"/>
    </source>
</evidence>
<dbReference type="InterPro" id="IPR011990">
    <property type="entry name" value="TPR-like_helical_dom_sf"/>
</dbReference>
<keyword evidence="8" id="KW-0472">Membrane</keyword>
<keyword evidence="8" id="KW-0812">Transmembrane</keyword>
<sequence>MKQGALLQIYLLSIILLHCFCGCENRSYPQTLISADSLSSVNPDSAIAILTAMKEKIAAENKQTQMYYQLICLKAKDKAYITHTSDNSILQILKYYEQKEEKKHLPEAYYYAGRVYRDLGDAPQALDYYQKALDVSQSSKDYKLISRIYSQMGTLYLYQRVYNEALSVFKKSYNYDILSNDSIGQIYSLRDIGRTFTGYNNADSSLFYYENAYKQAREIKNKHLTTIISGELASLYTQLGMYSQAEEAIRISMQAKEKRNLASRISTIADLYFKMNNQDSAYYYYHKLLEFDNYYTKQGGYEGLSNICKQNHLYKEALDYVDLYLAYTDSIKKQTDTETIRKMQSLYNYQLREKENQKLKDINAKQEAKVIGLIFILILSITSFLLYSQYTKRKREQKKEQQRRLQEIKERQYQKSIEFIEKNAKHIHFLETQLQVAQSEKDELKQELLEAQKELIENTNKQIEAEQKEQTLLESNLKRSDIYIHFHQAAKNQTNITAAEWNDLQAMIDQTYGMFTKRLYALFPQISEQELRICLLLKISISATGIANLTLRSKQAVTSSRKKLYEKTHGQQGGPEKWDQFIQAF</sequence>
<dbReference type="SUPFAM" id="SSF48452">
    <property type="entry name" value="TPR-like"/>
    <property type="match status" value="2"/>
</dbReference>
<dbReference type="PANTHER" id="PTHR46630:SF1">
    <property type="entry name" value="TETRATRICOPEPTIDE REPEAT PROTEIN 29"/>
    <property type="match status" value="1"/>
</dbReference>
<protein>
    <submittedName>
        <fullName evidence="9">Tetratricopeptide repeat protein</fullName>
    </submittedName>
</protein>
<dbReference type="EMBL" id="CP012801">
    <property type="protein sequence ID" value="ALJ59541.1"/>
    <property type="molecule type" value="Genomic_DNA"/>
</dbReference>